<dbReference type="Proteomes" id="UP000249334">
    <property type="component" value="Unassembled WGS sequence"/>
</dbReference>
<evidence type="ECO:0000313" key="1">
    <source>
        <dbReference type="EMBL" id="RAO01961.1"/>
    </source>
</evidence>
<organism evidence="1 2">
    <name type="scientific">Micromonospora saelicesensis</name>
    <dbReference type="NCBI Taxonomy" id="285676"/>
    <lineage>
        <taxon>Bacteria</taxon>
        <taxon>Bacillati</taxon>
        <taxon>Actinomycetota</taxon>
        <taxon>Actinomycetes</taxon>
        <taxon>Micromonosporales</taxon>
        <taxon>Micromonosporaceae</taxon>
        <taxon>Micromonospora</taxon>
    </lineage>
</organism>
<accession>A0ABX9CN69</accession>
<sequence length="63" mass="7612">MVRIAERSRREKRELLRNAVLNTALAVDPDEDRHHVFFYLIERLPPVSLRLLKSWRTRSTARR</sequence>
<reference evidence="1 2" key="1">
    <citation type="submission" date="2018-03" db="EMBL/GenBank/DDBJ databases">
        <title>Genomic framework for the identification of Micromonospora saelicesensis and Micromonospora noduli.</title>
        <authorList>
            <person name="Riesco R."/>
            <person name="Trujillo M.E."/>
        </authorList>
    </citation>
    <scope>NUCLEOTIDE SEQUENCE [LARGE SCALE GENOMIC DNA]</scope>
    <source>
        <strain evidence="1 2">GAR05</strain>
    </source>
</reference>
<keyword evidence="2" id="KW-1185">Reference proteome</keyword>
<proteinExistence type="predicted"/>
<comment type="caution">
    <text evidence="1">The sequence shown here is derived from an EMBL/GenBank/DDBJ whole genome shotgun (WGS) entry which is preliminary data.</text>
</comment>
<name>A0ABX9CN69_9ACTN</name>
<protein>
    <submittedName>
        <fullName evidence="1">Uncharacterized protein</fullName>
    </submittedName>
</protein>
<gene>
    <name evidence="1" type="ORF">GAR05_01569</name>
</gene>
<evidence type="ECO:0000313" key="2">
    <source>
        <dbReference type="Proteomes" id="UP000249334"/>
    </source>
</evidence>
<dbReference type="EMBL" id="PXXW01000013">
    <property type="protein sequence ID" value="RAO01961.1"/>
    <property type="molecule type" value="Genomic_DNA"/>
</dbReference>